<dbReference type="Gene3D" id="3.40.50.300">
    <property type="entry name" value="P-loop containing nucleotide triphosphate hydrolases"/>
    <property type="match status" value="1"/>
</dbReference>
<name>G0LN85_HALWC</name>
<geneLocation type="plasmid" evidence="1 2">
    <name>PL100</name>
</geneLocation>
<accession>G0LN85</accession>
<organism evidence="1 2">
    <name type="scientific">Haloquadratum walsbyi (strain DSM 16854 / JCM 12705 / C23)</name>
    <dbReference type="NCBI Taxonomy" id="768065"/>
    <lineage>
        <taxon>Archaea</taxon>
        <taxon>Methanobacteriati</taxon>
        <taxon>Methanobacteriota</taxon>
        <taxon>Stenosarchaea group</taxon>
        <taxon>Halobacteria</taxon>
        <taxon>Halobacteriales</taxon>
        <taxon>Haloferacaceae</taxon>
        <taxon>Haloquadratum</taxon>
    </lineage>
</organism>
<dbReference type="EMBL" id="FR746100">
    <property type="protein sequence ID" value="CCC41891.1"/>
    <property type="molecule type" value="Genomic_DNA"/>
</dbReference>
<proteinExistence type="predicted"/>
<dbReference type="Proteomes" id="UP000007954">
    <property type="component" value="Plasmid PL100"/>
</dbReference>
<evidence type="ECO:0000313" key="2">
    <source>
        <dbReference type="Proteomes" id="UP000007954"/>
    </source>
</evidence>
<gene>
    <name evidence="1" type="ordered locus">Hqrw_5015</name>
</gene>
<dbReference type="InterPro" id="IPR027417">
    <property type="entry name" value="P-loop_NTPase"/>
</dbReference>
<dbReference type="SUPFAM" id="SSF52540">
    <property type="entry name" value="P-loop containing nucleoside triphosphate hydrolases"/>
    <property type="match status" value="1"/>
</dbReference>
<reference evidence="1 2" key="1">
    <citation type="journal article" date="2011" name="PLoS ONE">
        <title>Haloquadratum walsbyi: limited diversity in a global pond.</title>
        <authorList>
            <person name="Dyall-Smith M."/>
            <person name="Pfeiffer F."/>
            <person name="Klee K."/>
            <person name="Palm P."/>
            <person name="Gross K."/>
            <person name="Schuster S.C."/>
            <person name="Rampp M."/>
            <person name="Oesterhelt D."/>
        </authorList>
    </citation>
    <scope>NUCLEOTIDE SEQUENCE [LARGE SCALE GENOMIC DNA]</scope>
    <source>
        <strain evidence="2">DSM 16854 / JCM 12705 / C23</strain>
        <plasmid evidence="2">Plasmid PL100</plasmid>
    </source>
</reference>
<sequence>MSLKTRISEMSDTGKFENLATEVLRRSDQKYEAVIQTGINTEGKPINDPVDGLGQVLDADPPHYIFLEFTTTQKSNLEKKWLANPDAGDNDPRGDLIKAADKSDKIRENIPNAEFTAVLVSNRVLNSELMQDVYHTVNRRDISVDIWDVHRISEFLQNDPDGQYICEEYFDIDEKRLSEPLLLELSEDSLNSYKQSFHTSVGGVKIERPELSEILYNARSSGVGSHFVPIVGNSGFGKSVISYQALKRWRANQKPALRLDSEDIKHSKSLAQAIKSGLTRLNSSLEHTPGQKALQLAEENSQLLIVVDDLNRANNPSRLLAKLQNWMEGLNNTTDESKNGHKSGSGRLPITILCPFWPRIWSKQKRKMTGNEFAEPIELEALSAENAGELIQLHANEHGHDFSDEEARNLAEEVGRDPHLIGLLGQLMCSKETIDNLPDTSKEVLSEYSEYAFEMASENLNESLIVGDYERAVEELSHNIMKAKNLNPEWRDIQDWSWSSQRILDGIRNLSEQEQLFAILKQREERVLSFRHDRIRDFLLADAGIEQMDRDSTTHTYLNDPYYYSILGTAIAYFRPSETILSQLRKSNPLSLIEAISRLNGDFPEYEQKVAAEFQRWLDDQGGHTEILNSILDETMDILYQTDSEQVLELAESLPQFPIVLLARFRNGDLKAGIQYCKSNYGSPNVNNSRRDSVFDDVMHQGGYAYIDKLSEILSSVDAEHVEATLRLAGFVAQTELEQGIRECWKRHGENPEFLSGFLWASFQCCIPEHSSLVDQVITRWKSLPSGSDIGDENVEIATGDVYREVKHSLRRDISEDQVEYLIKTVEESSDMERYLVSILSEVPDSKALELVVKERGENMRKTDGISPWATTLLDPWSPRNLGGQALPAKIKRRMKEIWTDNNNADRTRTSAFQLWAKNTAEGDIEELKRASENNLFEYRAYYERLRLADKTVIDSSSVNFVEKSSLINVLSNAWGAEAHRLVDDLLNQYFPDDPESLSYDLGNLLFDIPRESAEKILDRHWEKVNTNSEFFQAALYIGTSQTRKLAEEAYGDSDDPGNLLNHIGTNFGFKTTGRSQLISKRQLVSIEPYLCDISDVDLVSITKKAYELDMEDWVTDHVYPHLTDNQRQRYFPDDSDLLEELSEIETTENKDVIGWMMRFDDRFISKSRIWRVLEGWLQNDPTVDRYRMSVQIIKNYGTRENLDILNDVLLDSDIAQQLHKDAEFRVKVRSLD</sequence>
<protein>
    <submittedName>
        <fullName evidence="1">Uncharacterized protein</fullName>
    </submittedName>
</protein>
<keyword evidence="1" id="KW-0614">Plasmid</keyword>
<dbReference type="KEGG" id="hwc:Hqrw_5015"/>
<dbReference type="HOGENOM" id="CLU_267439_0_0_2"/>
<dbReference type="AlphaFoldDB" id="G0LN85"/>
<evidence type="ECO:0000313" key="1">
    <source>
        <dbReference type="EMBL" id="CCC41891.1"/>
    </source>
</evidence>